<reference evidence="11" key="2">
    <citation type="submission" date="2025-08" db="UniProtKB">
        <authorList>
            <consortium name="RefSeq"/>
        </authorList>
    </citation>
    <scope>IDENTIFICATION</scope>
    <source>
        <tissue evidence="11">Whole plant</tissue>
    </source>
</reference>
<keyword evidence="4" id="KW-0611">Plant defense</keyword>
<dbReference type="PRINTS" id="PR00364">
    <property type="entry name" value="DISEASERSIST"/>
</dbReference>
<evidence type="ECO:0000313" key="11">
    <source>
        <dbReference type="RefSeq" id="XP_020990373.1"/>
    </source>
</evidence>
<feature type="domain" description="Disease resistance N-terminal" evidence="7">
    <location>
        <begin position="38"/>
        <end position="100"/>
    </location>
</feature>
<evidence type="ECO:0000256" key="2">
    <source>
        <dbReference type="ARBA" id="ARBA00022737"/>
    </source>
</evidence>
<dbReference type="InterPro" id="IPR032675">
    <property type="entry name" value="LRR_dom_sf"/>
</dbReference>
<dbReference type="InterPro" id="IPR002182">
    <property type="entry name" value="NB-ARC"/>
</dbReference>
<evidence type="ECO:0000256" key="5">
    <source>
        <dbReference type="ARBA" id="ARBA00022840"/>
    </source>
</evidence>
<gene>
    <name evidence="11" type="primary">LOC107472845</name>
</gene>
<evidence type="ECO:0000259" key="8">
    <source>
        <dbReference type="Pfam" id="PF23559"/>
    </source>
</evidence>
<reference evidence="10" key="1">
    <citation type="journal article" date="2016" name="Nat. Genet.">
        <title>The genome sequences of Arachis duranensis and Arachis ipaensis, the diploid ancestors of cultivated peanut.</title>
        <authorList>
            <person name="Bertioli D.J."/>
            <person name="Cannon S.B."/>
            <person name="Froenicke L."/>
            <person name="Huang G."/>
            <person name="Farmer A.D."/>
            <person name="Cannon E.K."/>
            <person name="Liu X."/>
            <person name="Gao D."/>
            <person name="Clevenger J."/>
            <person name="Dash S."/>
            <person name="Ren L."/>
            <person name="Moretzsohn M.C."/>
            <person name="Shirasawa K."/>
            <person name="Huang W."/>
            <person name="Vidigal B."/>
            <person name="Abernathy B."/>
            <person name="Chu Y."/>
            <person name="Niederhuth C.E."/>
            <person name="Umale P."/>
            <person name="Araujo A.C."/>
            <person name="Kozik A."/>
            <person name="Kim K.D."/>
            <person name="Burow M.D."/>
            <person name="Varshney R.K."/>
            <person name="Wang X."/>
            <person name="Zhang X."/>
            <person name="Barkley N."/>
            <person name="Guimaraes P.M."/>
            <person name="Isobe S."/>
            <person name="Guo B."/>
            <person name="Liao B."/>
            <person name="Stalker H.T."/>
            <person name="Schmitz R.J."/>
            <person name="Scheffler B.E."/>
            <person name="Leal-Bertioli S.C."/>
            <person name="Xun X."/>
            <person name="Jackson S.A."/>
            <person name="Michelmore R."/>
            <person name="Ozias-Akins P."/>
        </authorList>
    </citation>
    <scope>NUCLEOTIDE SEQUENCE [LARGE SCALE GENOMIC DNA]</scope>
    <source>
        <strain evidence="10">cv. V14167</strain>
    </source>
</reference>
<keyword evidence="3" id="KW-0547">Nucleotide-binding</keyword>
<evidence type="ECO:0000259" key="6">
    <source>
        <dbReference type="Pfam" id="PF00931"/>
    </source>
</evidence>
<dbReference type="Pfam" id="PF00931">
    <property type="entry name" value="NB-ARC"/>
    <property type="match status" value="1"/>
</dbReference>
<dbReference type="InterPro" id="IPR036388">
    <property type="entry name" value="WH-like_DNA-bd_sf"/>
</dbReference>
<evidence type="ECO:0000256" key="3">
    <source>
        <dbReference type="ARBA" id="ARBA00022741"/>
    </source>
</evidence>
<feature type="domain" description="Disease resistance protein winged helix" evidence="8">
    <location>
        <begin position="415"/>
        <end position="483"/>
    </location>
</feature>
<dbReference type="GeneID" id="107472845"/>
<dbReference type="InterPro" id="IPR056789">
    <property type="entry name" value="LRR_R13L1-DRL21"/>
</dbReference>
<dbReference type="PANTHER" id="PTHR36766">
    <property type="entry name" value="PLANT BROAD-SPECTRUM MILDEW RESISTANCE PROTEIN RPW8"/>
    <property type="match status" value="1"/>
</dbReference>
<dbReference type="AlphaFoldDB" id="A0A6P5N5E2"/>
<dbReference type="RefSeq" id="XP_020990373.1">
    <property type="nucleotide sequence ID" value="XM_021134714.2"/>
</dbReference>
<evidence type="ECO:0000256" key="4">
    <source>
        <dbReference type="ARBA" id="ARBA00022821"/>
    </source>
</evidence>
<name>A0A6P5N5E2_ARADU</name>
<evidence type="ECO:0000259" key="7">
    <source>
        <dbReference type="Pfam" id="PF18052"/>
    </source>
</evidence>
<keyword evidence="5" id="KW-0067">ATP-binding</keyword>
<dbReference type="Gene3D" id="1.10.10.10">
    <property type="entry name" value="Winged helix-like DNA-binding domain superfamily/Winged helix DNA-binding domain"/>
    <property type="match status" value="1"/>
</dbReference>
<keyword evidence="10" id="KW-1185">Reference proteome</keyword>
<dbReference type="Gene3D" id="1.10.8.430">
    <property type="entry name" value="Helical domain of apoptotic protease-activating factors"/>
    <property type="match status" value="1"/>
</dbReference>
<dbReference type="InterPro" id="IPR042197">
    <property type="entry name" value="Apaf_helical"/>
</dbReference>
<dbReference type="SUPFAM" id="SSF52058">
    <property type="entry name" value="L domain-like"/>
    <property type="match status" value="2"/>
</dbReference>
<dbReference type="GO" id="GO:0043531">
    <property type="term" value="F:ADP binding"/>
    <property type="evidence" value="ECO:0007669"/>
    <property type="project" value="InterPro"/>
</dbReference>
<accession>A0A6P5N5E2</accession>
<dbReference type="Proteomes" id="UP000515211">
    <property type="component" value="Chromosome 2"/>
</dbReference>
<dbReference type="Gene3D" id="3.40.50.300">
    <property type="entry name" value="P-loop containing nucleotide triphosphate hydrolases"/>
    <property type="match status" value="1"/>
</dbReference>
<proteinExistence type="predicted"/>
<dbReference type="InterPro" id="IPR041118">
    <property type="entry name" value="Rx_N"/>
</dbReference>
<dbReference type="Pfam" id="PF25019">
    <property type="entry name" value="LRR_R13L1-DRL21"/>
    <property type="match status" value="1"/>
</dbReference>
<dbReference type="FunFam" id="1.10.10.10:FF:000322">
    <property type="entry name" value="Probable disease resistance protein At1g63360"/>
    <property type="match status" value="1"/>
</dbReference>
<dbReference type="Pfam" id="PF23559">
    <property type="entry name" value="WHD_DRP"/>
    <property type="match status" value="1"/>
</dbReference>
<dbReference type="InterPro" id="IPR027417">
    <property type="entry name" value="P-loop_NTPase"/>
</dbReference>
<dbReference type="KEGG" id="adu:107472845"/>
<dbReference type="PANTHER" id="PTHR36766:SF51">
    <property type="entry name" value="DISEASE RESISTANCE RPP13-LIKE PROTEIN 1"/>
    <property type="match status" value="1"/>
</dbReference>
<feature type="domain" description="R13L1/DRL21-like LRR repeat region" evidence="9">
    <location>
        <begin position="671"/>
        <end position="797"/>
    </location>
</feature>
<organism evidence="10 11">
    <name type="scientific">Arachis duranensis</name>
    <name type="common">Wild peanut</name>
    <dbReference type="NCBI Taxonomy" id="130453"/>
    <lineage>
        <taxon>Eukaryota</taxon>
        <taxon>Viridiplantae</taxon>
        <taxon>Streptophyta</taxon>
        <taxon>Embryophyta</taxon>
        <taxon>Tracheophyta</taxon>
        <taxon>Spermatophyta</taxon>
        <taxon>Magnoliopsida</taxon>
        <taxon>eudicotyledons</taxon>
        <taxon>Gunneridae</taxon>
        <taxon>Pentapetalae</taxon>
        <taxon>rosids</taxon>
        <taxon>fabids</taxon>
        <taxon>Fabales</taxon>
        <taxon>Fabaceae</taxon>
        <taxon>Papilionoideae</taxon>
        <taxon>50 kb inversion clade</taxon>
        <taxon>dalbergioids sensu lato</taxon>
        <taxon>Dalbergieae</taxon>
        <taxon>Pterocarpus clade</taxon>
        <taxon>Arachis</taxon>
    </lineage>
</organism>
<keyword evidence="1" id="KW-0433">Leucine-rich repeat</keyword>
<dbReference type="SUPFAM" id="SSF52540">
    <property type="entry name" value="P-loop containing nucleoside triphosphate hydrolases"/>
    <property type="match status" value="1"/>
</dbReference>
<feature type="domain" description="NB-ARC" evidence="6">
    <location>
        <begin position="165"/>
        <end position="328"/>
    </location>
</feature>
<sequence>MAGALVGGAFLSGFINVVFDRFLSSEAANLVIGKKLGPDLVERLRISLHAAEALVDDAEYKQLDNPSVKDWLNSLRDAVYVADDLLDSVLTKEATRKEVRSFWTISFRNQDREIVDKMEDVVRRINFLEKQKDFLGLEKTTKRIFLSWRIPSTSLVEGNIFGREKEQDEIIKIINDNSKHQLSVIPIVGIGGVGKTTLAQWLYNNDKLMEGFQVKEWVCISEHFDIAQVTKNIIGQNARCIDDFNSLQLELKEKLSAKKFFIVLDDVWSDDGDVWKKFKTPFQYGAKGSTILVTTRVKEVASVVQTCPPYVLSELSEDCCWSVFANNACFPESNGSSILEEIGRKIVKKCKGLPLAVETLGRMLQTKHNVKEWEDVLISDIWEFSVKNSKIIPALLISYFHLPAHLKRCFVHCSLYPKDYDFDKAELILLWMAEDLLRPPKRGESLEEVGCECFDELASRLFFKQHKDSSKNFVMHDLLHDLALFLAGDFYCRFKELSDAEHMCPQTRHLSYESLSHLISNNFDSISKVESLRTFLPIKIFICSDNIDCVTCILISKLKYLRVLSFLWFTKLDVLPDSIGELTYLRYLDLSRTSIKTLPDSLCDLYNLQTLKLDDCSSLTMLPNSMHKLVNLQHLYIKRTSLKEMPGRMSKLKKLHILSNFVVGKNEDNGIQELGGLLNLHGSFEIKKLENVADVKEARSARITDKKNIDKLQLEWSSSNDMVSNTQIERDILHSLQPHKGLKALTITGYKGTTFPNWVGNRSYNNMTRISLVSCTNCCMLPSLGQLPSLKSLRIRGFDQLKSIGMEFYKNEDDHHSLHAAPFPSLETLEFSDMPSWEVWHLSNSETFPQLRKLEITDCPMLKEDMLNQVFLQIIFSLSEVSEIRKLLVGEDHFGSSQRMILEGDTLIISGYKSVVESAFEAMSINHLVCLQELRIIQCWFAVSFQGKRLPESLQKLTIENCGELEFGDQHQLNYNLVDLSIEAGSCSSLTSFSLDAFPNLKTLKISECENLKSLSLSQPPHTALQHLTIYSCPEFVSFTGEGLAAPNLTHLEITDCNKLEALPSDMNTLLPNLKSLHMLHCLGICRLPEGGLPPNLIELTIGGCEEQLKDLSWMGNLDSLTHFTILGFDCDSLKSFPEAGSLPQLPSLTTLKISWFENLETLECKELLPLTSLQQLIIEECHELQKMAGEMLPSSLLLLQVERCPLLAEGCKMKHQQVWPKLSHIRTIEVDGEHIF</sequence>
<dbReference type="InterPro" id="IPR058922">
    <property type="entry name" value="WHD_DRP"/>
</dbReference>
<dbReference type="GO" id="GO:0006952">
    <property type="term" value="P:defense response"/>
    <property type="evidence" value="ECO:0007669"/>
    <property type="project" value="UniProtKB-KW"/>
</dbReference>
<dbReference type="GO" id="GO:0051707">
    <property type="term" value="P:response to other organism"/>
    <property type="evidence" value="ECO:0007669"/>
    <property type="project" value="UniProtKB-ARBA"/>
</dbReference>
<evidence type="ECO:0000259" key="9">
    <source>
        <dbReference type="Pfam" id="PF25019"/>
    </source>
</evidence>
<evidence type="ECO:0000256" key="1">
    <source>
        <dbReference type="ARBA" id="ARBA00022614"/>
    </source>
</evidence>
<dbReference type="GO" id="GO:0005524">
    <property type="term" value="F:ATP binding"/>
    <property type="evidence" value="ECO:0007669"/>
    <property type="project" value="UniProtKB-KW"/>
</dbReference>
<keyword evidence="2" id="KW-0677">Repeat</keyword>
<protein>
    <submittedName>
        <fullName evidence="11">Disease resistance RPP13-like protein 1</fullName>
    </submittedName>
</protein>
<evidence type="ECO:0000313" key="10">
    <source>
        <dbReference type="Proteomes" id="UP000515211"/>
    </source>
</evidence>
<dbReference type="Gene3D" id="1.20.5.4130">
    <property type="match status" value="1"/>
</dbReference>
<dbReference type="Pfam" id="PF18052">
    <property type="entry name" value="Rx_N"/>
    <property type="match status" value="1"/>
</dbReference>
<dbReference type="Gene3D" id="3.80.10.10">
    <property type="entry name" value="Ribonuclease Inhibitor"/>
    <property type="match status" value="3"/>
</dbReference>